<protein>
    <submittedName>
        <fullName evidence="2">Uncharacterized protein</fullName>
    </submittedName>
</protein>
<dbReference type="EMBL" id="PNBA02000009">
    <property type="protein sequence ID" value="KAG6412744.1"/>
    <property type="molecule type" value="Genomic_DNA"/>
</dbReference>
<evidence type="ECO:0000313" key="2">
    <source>
        <dbReference type="EMBL" id="KAG6412744.1"/>
    </source>
</evidence>
<reference evidence="2" key="1">
    <citation type="submission" date="2018-01" db="EMBL/GenBank/DDBJ databases">
        <authorList>
            <person name="Mao J.F."/>
        </authorList>
    </citation>
    <scope>NUCLEOTIDE SEQUENCE</scope>
    <source>
        <strain evidence="2">Huo1</strain>
        <tissue evidence="2">Leaf</tissue>
    </source>
</reference>
<gene>
    <name evidence="2" type="ORF">SASPL_125430</name>
</gene>
<comment type="caution">
    <text evidence="2">The sequence shown here is derived from an EMBL/GenBank/DDBJ whole genome shotgun (WGS) entry which is preliminary data.</text>
</comment>
<evidence type="ECO:0000313" key="3">
    <source>
        <dbReference type="Proteomes" id="UP000298416"/>
    </source>
</evidence>
<proteinExistence type="predicted"/>
<keyword evidence="3" id="KW-1185">Reference proteome</keyword>
<evidence type="ECO:0000256" key="1">
    <source>
        <dbReference type="SAM" id="MobiDB-lite"/>
    </source>
</evidence>
<dbReference type="Proteomes" id="UP000298416">
    <property type="component" value="Unassembled WGS sequence"/>
</dbReference>
<feature type="region of interest" description="Disordered" evidence="1">
    <location>
        <begin position="1"/>
        <end position="20"/>
    </location>
</feature>
<name>A0A8X8XH36_SALSN</name>
<organism evidence="2">
    <name type="scientific">Salvia splendens</name>
    <name type="common">Scarlet sage</name>
    <dbReference type="NCBI Taxonomy" id="180675"/>
    <lineage>
        <taxon>Eukaryota</taxon>
        <taxon>Viridiplantae</taxon>
        <taxon>Streptophyta</taxon>
        <taxon>Embryophyta</taxon>
        <taxon>Tracheophyta</taxon>
        <taxon>Spermatophyta</taxon>
        <taxon>Magnoliopsida</taxon>
        <taxon>eudicotyledons</taxon>
        <taxon>Gunneridae</taxon>
        <taxon>Pentapetalae</taxon>
        <taxon>asterids</taxon>
        <taxon>lamiids</taxon>
        <taxon>Lamiales</taxon>
        <taxon>Lamiaceae</taxon>
        <taxon>Nepetoideae</taxon>
        <taxon>Mentheae</taxon>
        <taxon>Salviinae</taxon>
        <taxon>Salvia</taxon>
        <taxon>Salvia subgen. Calosphace</taxon>
        <taxon>core Calosphace</taxon>
    </lineage>
</organism>
<dbReference type="AlphaFoldDB" id="A0A8X8XH36"/>
<accession>A0A8X8XH36</accession>
<reference evidence="2" key="2">
    <citation type="submission" date="2020-08" db="EMBL/GenBank/DDBJ databases">
        <title>Plant Genome Project.</title>
        <authorList>
            <person name="Zhang R.-G."/>
        </authorList>
    </citation>
    <scope>NUCLEOTIDE SEQUENCE</scope>
    <source>
        <strain evidence="2">Huo1</strain>
        <tissue evidence="2">Leaf</tissue>
    </source>
</reference>
<sequence>MGSVAVDSAGIFPEGGEDGSKNLDVGALFVLKSRALRVPPNDGYSFAGAAELAVGVHVVGLERWRFLPHYGGIDHFLLYCIGALCATWKAPSSV</sequence>